<feature type="compositionally biased region" description="Acidic residues" evidence="1">
    <location>
        <begin position="1"/>
        <end position="12"/>
    </location>
</feature>
<dbReference type="GO" id="GO:0004843">
    <property type="term" value="F:cysteine-type deubiquitinase activity"/>
    <property type="evidence" value="ECO:0007669"/>
    <property type="project" value="InterPro"/>
</dbReference>
<evidence type="ECO:0000313" key="4">
    <source>
        <dbReference type="Proteomes" id="UP000663852"/>
    </source>
</evidence>
<comment type="caution">
    <text evidence="3">The sequence shown here is derived from an EMBL/GenBank/DDBJ whole genome shotgun (WGS) entry which is preliminary data.</text>
</comment>
<dbReference type="PANTHER" id="PTHR24006:SF842">
    <property type="entry name" value="UBIQUITIN CARBOXYL-TERMINAL HYDROLASE 40"/>
    <property type="match status" value="1"/>
</dbReference>
<dbReference type="Gene3D" id="3.90.70.10">
    <property type="entry name" value="Cysteine proteinases"/>
    <property type="match status" value="1"/>
</dbReference>
<dbReference type="GO" id="GO:0016579">
    <property type="term" value="P:protein deubiquitination"/>
    <property type="evidence" value="ECO:0007669"/>
    <property type="project" value="InterPro"/>
</dbReference>
<dbReference type="OrthoDB" id="289038at2759"/>
<dbReference type="PROSITE" id="PS00972">
    <property type="entry name" value="USP_1"/>
    <property type="match status" value="1"/>
</dbReference>
<dbReference type="Pfam" id="PF00443">
    <property type="entry name" value="UCH"/>
    <property type="match status" value="1"/>
</dbReference>
<accession>A0A815DD56</accession>
<sequence length="1257" mass="144955">MLQGLFDEDGGGDADFSYQITSSSSAKSTVERPPAPRNQTNLCGLQNQGATCYLNALIQTLLFTPEFREPLFSLSAKDLNLPPYSTDSGQTSSIGTTLKVRKIIVELQRLFAEMLLLNQQACSSIRLTDSFGWQSNETFDHQDVHELNRLLFDAIQKSLQGTKQSNLIRTCYEGSTINYTQCKKCQKVFKRIEDYQDLPLVVQDSPNLQNSLANMFTIHEHLIGDNQYRCSSCANTLCDAEKWAKISKLPPILTLPLQRFVYDIKTGNRLKKTTRYEFPFDIDLKEFCDDSVIATVYELFAVVIHKGTCYSGHYYGYIKDVDQIGTWTRPPPPASPAPKSSNKQKASNTRTSKNTGANEPVESEEETAKKIDLLRTILLSHDDWFTIDDLLKTYRENTTVPWSRTRNSNGAFTKFLRNHPEIFHVDDKRVRLVEQMDVDQTEVADMDYESSQLEKPETNDDDNEHWFCFDDSTVTCVTQQHIQRHYGLSDCAYMLFYRLKTPRKKNESSMDCSDTVYSIPQWLIDEVSEKNKVLEEKREVYDKYQNQLPVTIYPGEWFEVIDGCRLNLNNANQMLFPDPYGEHMFDKRTKTNEFISIIKTLYGDDTDFFTSKKLRSGQLHIISRLINVDDDLTLDKNDLSTYRNLIVFKHPSTLPDTVIQGEEFEPIMLNIVYGFPDAHIHASRLQNTRHVSKNTTLAELKEVLFRDYYQYEDQQVLRQVRMGKLNLEEKNNRKLRREYKIDEEKQTLAQLNLHDGDTLGIDNKNSFVPSWKDASSNSANMGKTQLSLTIKNNVDSINTKPMTYSCFSTTLIGEVKRKAIEAFGISLDPSMCRLYIDDDSDLASIPLYDHQTVDTIDFKQSATNLCLKAGQALKENEVLVCIQSDREPSPLELIVDCSMTLTDLWNLIKQGLLMNDDDNDYHLCEVKSSLINDGPPLNDFDQNLVVNGLTNGIQLAMRPGSVAPRNHVRLKVYKIINKYHKPMEAIHTRWKFELSELNERFELPITSPFNVLRERIAKLIDFKVPLEYENTAQSYEFIRLYDIEDEQPTTIVHEPVLTTLKQAKVRDLCCYAFEILSHPEHLGKKDILLNVVHSKDNVNNYFQQRFELLLPLKDNNIVKYEYVEQHLLSTLKSIMNKDISRITFARYAPERGQWIVIDPLATPKKTKTPNVNLRLEPYKLADMAVIGVLEGDHSTSEDFDTAYDKMKRQDVEQDKEQKRMNRERNRADNDRNQQSGSSGRRRSPQNTMRINVDDFDN</sequence>
<dbReference type="InterPro" id="IPR038765">
    <property type="entry name" value="Papain-like_cys_pep_sf"/>
</dbReference>
<feature type="region of interest" description="Disordered" evidence="1">
    <location>
        <begin position="1196"/>
        <end position="1257"/>
    </location>
</feature>
<dbReference type="AlphaFoldDB" id="A0A815DD56"/>
<dbReference type="Proteomes" id="UP000663852">
    <property type="component" value="Unassembled WGS sequence"/>
</dbReference>
<evidence type="ECO:0000259" key="2">
    <source>
        <dbReference type="PROSITE" id="PS50235"/>
    </source>
</evidence>
<dbReference type="PROSITE" id="PS50235">
    <property type="entry name" value="USP_3"/>
    <property type="match status" value="1"/>
</dbReference>
<feature type="domain" description="USP" evidence="2">
    <location>
        <begin position="43"/>
        <end position="500"/>
    </location>
</feature>
<proteinExistence type="predicted"/>
<dbReference type="GO" id="GO:0005829">
    <property type="term" value="C:cytosol"/>
    <property type="evidence" value="ECO:0007669"/>
    <property type="project" value="TreeGrafter"/>
</dbReference>
<dbReference type="GO" id="GO:0005634">
    <property type="term" value="C:nucleus"/>
    <property type="evidence" value="ECO:0007669"/>
    <property type="project" value="TreeGrafter"/>
</dbReference>
<dbReference type="Pfam" id="PF23713">
    <property type="entry name" value="WHD_Egal"/>
    <property type="match status" value="1"/>
</dbReference>
<reference evidence="3" key="1">
    <citation type="submission" date="2021-02" db="EMBL/GenBank/DDBJ databases">
        <authorList>
            <person name="Nowell W R."/>
        </authorList>
    </citation>
    <scope>NUCLEOTIDE SEQUENCE</scope>
</reference>
<gene>
    <name evidence="3" type="ORF">EDS130_LOCUS30325</name>
</gene>
<dbReference type="InterPro" id="IPR056589">
    <property type="entry name" value="WH_Egal-1"/>
</dbReference>
<feature type="compositionally biased region" description="Polar residues" evidence="1">
    <location>
        <begin position="18"/>
        <end position="28"/>
    </location>
</feature>
<feature type="region of interest" description="Disordered" evidence="1">
    <location>
        <begin position="328"/>
        <end position="366"/>
    </location>
</feature>
<feature type="compositionally biased region" description="Low complexity" evidence="1">
    <location>
        <begin position="337"/>
        <end position="348"/>
    </location>
</feature>
<dbReference type="EMBL" id="CAJNOJ010000211">
    <property type="protein sequence ID" value="CAF1295629.1"/>
    <property type="molecule type" value="Genomic_DNA"/>
</dbReference>
<name>A0A815DD56_ADIRI</name>
<dbReference type="InterPro" id="IPR028889">
    <property type="entry name" value="USP"/>
</dbReference>
<dbReference type="InterPro" id="IPR001394">
    <property type="entry name" value="Peptidase_C19_UCH"/>
</dbReference>
<feature type="compositionally biased region" description="Basic and acidic residues" evidence="1">
    <location>
        <begin position="1196"/>
        <end position="1231"/>
    </location>
</feature>
<dbReference type="InterPro" id="IPR018200">
    <property type="entry name" value="USP_CS"/>
</dbReference>
<organism evidence="3 4">
    <name type="scientific">Adineta ricciae</name>
    <name type="common">Rotifer</name>
    <dbReference type="NCBI Taxonomy" id="249248"/>
    <lineage>
        <taxon>Eukaryota</taxon>
        <taxon>Metazoa</taxon>
        <taxon>Spiralia</taxon>
        <taxon>Gnathifera</taxon>
        <taxon>Rotifera</taxon>
        <taxon>Eurotatoria</taxon>
        <taxon>Bdelloidea</taxon>
        <taxon>Adinetida</taxon>
        <taxon>Adinetidae</taxon>
        <taxon>Adineta</taxon>
    </lineage>
</organism>
<dbReference type="SUPFAM" id="SSF54001">
    <property type="entry name" value="Cysteine proteinases"/>
    <property type="match status" value="1"/>
</dbReference>
<dbReference type="PANTHER" id="PTHR24006">
    <property type="entry name" value="UBIQUITIN CARBOXYL-TERMINAL HYDROLASE"/>
    <property type="match status" value="1"/>
</dbReference>
<evidence type="ECO:0000256" key="1">
    <source>
        <dbReference type="SAM" id="MobiDB-lite"/>
    </source>
</evidence>
<dbReference type="PROSITE" id="PS00973">
    <property type="entry name" value="USP_2"/>
    <property type="match status" value="1"/>
</dbReference>
<feature type="region of interest" description="Disordered" evidence="1">
    <location>
        <begin position="1"/>
        <end position="41"/>
    </location>
</feature>
<protein>
    <recommendedName>
        <fullName evidence="2">USP domain-containing protein</fullName>
    </recommendedName>
</protein>
<dbReference type="InterPro" id="IPR050164">
    <property type="entry name" value="Peptidase_C19"/>
</dbReference>
<evidence type="ECO:0000313" key="3">
    <source>
        <dbReference type="EMBL" id="CAF1295629.1"/>
    </source>
</evidence>